<dbReference type="EMBL" id="CM007905">
    <property type="protein sequence ID" value="OTF91557.1"/>
    <property type="molecule type" value="Genomic_DNA"/>
</dbReference>
<protein>
    <submittedName>
        <fullName evidence="1">Uncharacterized protein</fullName>
    </submittedName>
</protein>
<dbReference type="Proteomes" id="UP000215914">
    <property type="component" value="Chromosome 16"/>
</dbReference>
<gene>
    <name evidence="1" type="ORF">HannXRQ_Chr16g0512041</name>
</gene>
<evidence type="ECO:0000313" key="2">
    <source>
        <dbReference type="Proteomes" id="UP000215914"/>
    </source>
</evidence>
<accession>A0A251RYM4</accession>
<sequence length="52" mass="5991">MGHYSIKWCSGDNAQIMPLSIIKKKRKKKQPANYWIVKLGKSKGWIHTAFSS</sequence>
<evidence type="ECO:0000313" key="1">
    <source>
        <dbReference type="EMBL" id="OTF91557.1"/>
    </source>
</evidence>
<keyword evidence="2" id="KW-1185">Reference proteome</keyword>
<organism evidence="1 2">
    <name type="scientific">Helianthus annuus</name>
    <name type="common">Common sunflower</name>
    <dbReference type="NCBI Taxonomy" id="4232"/>
    <lineage>
        <taxon>Eukaryota</taxon>
        <taxon>Viridiplantae</taxon>
        <taxon>Streptophyta</taxon>
        <taxon>Embryophyta</taxon>
        <taxon>Tracheophyta</taxon>
        <taxon>Spermatophyta</taxon>
        <taxon>Magnoliopsida</taxon>
        <taxon>eudicotyledons</taxon>
        <taxon>Gunneridae</taxon>
        <taxon>Pentapetalae</taxon>
        <taxon>asterids</taxon>
        <taxon>campanulids</taxon>
        <taxon>Asterales</taxon>
        <taxon>Asteraceae</taxon>
        <taxon>Asteroideae</taxon>
        <taxon>Heliantheae alliance</taxon>
        <taxon>Heliantheae</taxon>
        <taxon>Helianthus</taxon>
    </lineage>
</organism>
<proteinExistence type="predicted"/>
<name>A0A251RYM4_HELAN</name>
<reference evidence="2" key="1">
    <citation type="journal article" date="2017" name="Nature">
        <title>The sunflower genome provides insights into oil metabolism, flowering and Asterid evolution.</title>
        <authorList>
            <person name="Badouin H."/>
            <person name="Gouzy J."/>
            <person name="Grassa C.J."/>
            <person name="Murat F."/>
            <person name="Staton S.E."/>
            <person name="Cottret L."/>
            <person name="Lelandais-Briere C."/>
            <person name="Owens G.L."/>
            <person name="Carrere S."/>
            <person name="Mayjonade B."/>
            <person name="Legrand L."/>
            <person name="Gill N."/>
            <person name="Kane N.C."/>
            <person name="Bowers J.E."/>
            <person name="Hubner S."/>
            <person name="Bellec A."/>
            <person name="Berard A."/>
            <person name="Berges H."/>
            <person name="Blanchet N."/>
            <person name="Boniface M.C."/>
            <person name="Brunel D."/>
            <person name="Catrice O."/>
            <person name="Chaidir N."/>
            <person name="Claudel C."/>
            <person name="Donnadieu C."/>
            <person name="Faraut T."/>
            <person name="Fievet G."/>
            <person name="Helmstetter N."/>
            <person name="King M."/>
            <person name="Knapp S.J."/>
            <person name="Lai Z."/>
            <person name="Le Paslier M.C."/>
            <person name="Lippi Y."/>
            <person name="Lorenzon L."/>
            <person name="Mandel J.R."/>
            <person name="Marage G."/>
            <person name="Marchand G."/>
            <person name="Marquand E."/>
            <person name="Bret-Mestries E."/>
            <person name="Morien E."/>
            <person name="Nambeesan S."/>
            <person name="Nguyen T."/>
            <person name="Pegot-Espagnet P."/>
            <person name="Pouilly N."/>
            <person name="Raftis F."/>
            <person name="Sallet E."/>
            <person name="Schiex T."/>
            <person name="Thomas J."/>
            <person name="Vandecasteele C."/>
            <person name="Vares D."/>
            <person name="Vear F."/>
            <person name="Vautrin S."/>
            <person name="Crespi M."/>
            <person name="Mangin B."/>
            <person name="Burke J.M."/>
            <person name="Salse J."/>
            <person name="Munos S."/>
            <person name="Vincourt P."/>
            <person name="Rieseberg L.H."/>
            <person name="Langlade N.B."/>
        </authorList>
    </citation>
    <scope>NUCLEOTIDE SEQUENCE [LARGE SCALE GENOMIC DNA]</scope>
    <source>
        <strain evidence="2">cv. SF193</strain>
    </source>
</reference>
<dbReference type="AlphaFoldDB" id="A0A251RYM4"/>
<dbReference type="InParanoid" id="A0A251RYM4"/>